<dbReference type="PANTHER" id="PTHR42789:SF1">
    <property type="entry name" value="D-ISOMER SPECIFIC 2-HYDROXYACID DEHYDROGENASE FAMILY PROTEIN (AFU_ORTHOLOGUE AFUA_6G10090)"/>
    <property type="match status" value="1"/>
</dbReference>
<evidence type="ECO:0000256" key="3">
    <source>
        <dbReference type="ARBA" id="ARBA00023027"/>
    </source>
</evidence>
<dbReference type="InterPro" id="IPR006140">
    <property type="entry name" value="D-isomer_DH_NAD-bd"/>
</dbReference>
<dbReference type="InterPro" id="IPR006139">
    <property type="entry name" value="D-isomer_2_OHA_DH_cat_dom"/>
</dbReference>
<evidence type="ECO:0000256" key="1">
    <source>
        <dbReference type="ARBA" id="ARBA00005854"/>
    </source>
</evidence>
<dbReference type="InterPro" id="IPR050857">
    <property type="entry name" value="D-2-hydroxyacid_DH"/>
</dbReference>
<dbReference type="InterPro" id="IPR036291">
    <property type="entry name" value="NAD(P)-bd_dom_sf"/>
</dbReference>
<dbReference type="EMBL" id="BMJQ01000008">
    <property type="protein sequence ID" value="GGF23054.1"/>
    <property type="molecule type" value="Genomic_DNA"/>
</dbReference>
<keyword evidence="8" id="KW-1185">Reference proteome</keyword>
<evidence type="ECO:0000256" key="4">
    <source>
        <dbReference type="RuleBase" id="RU003719"/>
    </source>
</evidence>
<keyword evidence="3" id="KW-0520">NAD</keyword>
<accession>A0A8J2YUA7</accession>
<keyword evidence="2 4" id="KW-0560">Oxidoreductase</keyword>
<dbReference type="InterPro" id="IPR029753">
    <property type="entry name" value="D-isomer_DH_CS"/>
</dbReference>
<organism evidence="7 8">
    <name type="scientific">Aliidongia dinghuensis</name>
    <dbReference type="NCBI Taxonomy" id="1867774"/>
    <lineage>
        <taxon>Bacteria</taxon>
        <taxon>Pseudomonadati</taxon>
        <taxon>Pseudomonadota</taxon>
        <taxon>Alphaproteobacteria</taxon>
        <taxon>Rhodospirillales</taxon>
        <taxon>Dongiaceae</taxon>
        <taxon>Aliidongia</taxon>
    </lineage>
</organism>
<sequence length="329" mass="35026">MLKLLLTHTPQARRQYYGERALAGLRDLVEVRLHEAEEALSPAALVEAARDVDIILADRLTTGPAEIFAQLPRLKAFLRCAVDIRNIDVEAASEAGVLVTRATPGFVTSVCELALGFLIDLSRGVSRATADYQAGRQPEVRMGRQLAGSTLGIIGYGAIGRQLAQLALALGMDVLIADPYARVGDERLVQVSFEDLLGRSDYVVCLAVATEATESLMNAAAFARMKPSAYFLNLSRGNLVDEAALMVALNDGTIAGAALDVGRATDQMPTPALARLPNVVATPHIGGLTPPAIEHQALDTVGQVAALVRGEVPPGAVNHDRWTRRPTLP</sequence>
<dbReference type="SUPFAM" id="SSF51735">
    <property type="entry name" value="NAD(P)-binding Rossmann-fold domains"/>
    <property type="match status" value="1"/>
</dbReference>
<name>A0A8J2YUA7_9PROT</name>
<evidence type="ECO:0000259" key="5">
    <source>
        <dbReference type="Pfam" id="PF00389"/>
    </source>
</evidence>
<protein>
    <submittedName>
        <fullName evidence="7">2-hydroxyacid dehydrogenase</fullName>
    </submittedName>
</protein>
<reference evidence="7" key="1">
    <citation type="journal article" date="2014" name="Int. J. Syst. Evol. Microbiol.">
        <title>Complete genome sequence of Corynebacterium casei LMG S-19264T (=DSM 44701T), isolated from a smear-ripened cheese.</title>
        <authorList>
            <consortium name="US DOE Joint Genome Institute (JGI-PGF)"/>
            <person name="Walter F."/>
            <person name="Albersmeier A."/>
            <person name="Kalinowski J."/>
            <person name="Ruckert C."/>
        </authorList>
    </citation>
    <scope>NUCLEOTIDE SEQUENCE</scope>
    <source>
        <strain evidence="7">CGMCC 1.15725</strain>
    </source>
</reference>
<evidence type="ECO:0000256" key="2">
    <source>
        <dbReference type="ARBA" id="ARBA00023002"/>
    </source>
</evidence>
<dbReference type="Pfam" id="PF02826">
    <property type="entry name" value="2-Hacid_dh_C"/>
    <property type="match status" value="1"/>
</dbReference>
<dbReference type="AlphaFoldDB" id="A0A8J2YUA7"/>
<dbReference type="RefSeq" id="WP_229743750.1">
    <property type="nucleotide sequence ID" value="NZ_BMJQ01000008.1"/>
</dbReference>
<feature type="domain" description="D-isomer specific 2-hydroxyacid dehydrogenase catalytic" evidence="5">
    <location>
        <begin position="25"/>
        <end position="318"/>
    </location>
</feature>
<dbReference type="Proteomes" id="UP000646365">
    <property type="component" value="Unassembled WGS sequence"/>
</dbReference>
<comment type="caution">
    <text evidence="7">The sequence shown here is derived from an EMBL/GenBank/DDBJ whole genome shotgun (WGS) entry which is preliminary data.</text>
</comment>
<dbReference type="GO" id="GO:0016616">
    <property type="term" value="F:oxidoreductase activity, acting on the CH-OH group of donors, NAD or NADP as acceptor"/>
    <property type="evidence" value="ECO:0007669"/>
    <property type="project" value="InterPro"/>
</dbReference>
<reference evidence="7" key="2">
    <citation type="submission" date="2020-09" db="EMBL/GenBank/DDBJ databases">
        <authorList>
            <person name="Sun Q."/>
            <person name="Zhou Y."/>
        </authorList>
    </citation>
    <scope>NUCLEOTIDE SEQUENCE</scope>
    <source>
        <strain evidence="7">CGMCC 1.15725</strain>
    </source>
</reference>
<dbReference type="PROSITE" id="PS00671">
    <property type="entry name" value="D_2_HYDROXYACID_DH_3"/>
    <property type="match status" value="1"/>
</dbReference>
<evidence type="ECO:0000313" key="8">
    <source>
        <dbReference type="Proteomes" id="UP000646365"/>
    </source>
</evidence>
<evidence type="ECO:0000313" key="7">
    <source>
        <dbReference type="EMBL" id="GGF23054.1"/>
    </source>
</evidence>
<evidence type="ECO:0000259" key="6">
    <source>
        <dbReference type="Pfam" id="PF02826"/>
    </source>
</evidence>
<proteinExistence type="inferred from homology"/>
<gene>
    <name evidence="7" type="ORF">GCM10011611_31450</name>
</gene>
<dbReference type="Gene3D" id="3.40.50.720">
    <property type="entry name" value="NAD(P)-binding Rossmann-like Domain"/>
    <property type="match status" value="2"/>
</dbReference>
<feature type="domain" description="D-isomer specific 2-hydroxyacid dehydrogenase NAD-binding" evidence="6">
    <location>
        <begin position="116"/>
        <end position="286"/>
    </location>
</feature>
<comment type="similarity">
    <text evidence="1 4">Belongs to the D-isomer specific 2-hydroxyacid dehydrogenase family.</text>
</comment>
<dbReference type="SUPFAM" id="SSF52283">
    <property type="entry name" value="Formate/glycerate dehydrogenase catalytic domain-like"/>
    <property type="match status" value="1"/>
</dbReference>
<dbReference type="PANTHER" id="PTHR42789">
    <property type="entry name" value="D-ISOMER SPECIFIC 2-HYDROXYACID DEHYDROGENASE FAMILY PROTEIN (AFU_ORTHOLOGUE AFUA_6G10090)"/>
    <property type="match status" value="1"/>
</dbReference>
<dbReference type="Pfam" id="PF00389">
    <property type="entry name" value="2-Hacid_dh"/>
    <property type="match status" value="1"/>
</dbReference>
<dbReference type="GO" id="GO:0051287">
    <property type="term" value="F:NAD binding"/>
    <property type="evidence" value="ECO:0007669"/>
    <property type="project" value="InterPro"/>
</dbReference>